<evidence type="ECO:0000313" key="1">
    <source>
        <dbReference type="EMBL" id="CAG8601915.1"/>
    </source>
</evidence>
<gene>
    <name evidence="1" type="ORF">SCALOS_LOCUS6953</name>
</gene>
<dbReference type="Proteomes" id="UP000789860">
    <property type="component" value="Unassembled WGS sequence"/>
</dbReference>
<organism evidence="1 2">
    <name type="scientific">Scutellospora calospora</name>
    <dbReference type="NCBI Taxonomy" id="85575"/>
    <lineage>
        <taxon>Eukaryota</taxon>
        <taxon>Fungi</taxon>
        <taxon>Fungi incertae sedis</taxon>
        <taxon>Mucoromycota</taxon>
        <taxon>Glomeromycotina</taxon>
        <taxon>Glomeromycetes</taxon>
        <taxon>Diversisporales</taxon>
        <taxon>Gigasporaceae</taxon>
        <taxon>Scutellospora</taxon>
    </lineage>
</organism>
<reference evidence="1" key="1">
    <citation type="submission" date="2021-06" db="EMBL/GenBank/DDBJ databases">
        <authorList>
            <person name="Kallberg Y."/>
            <person name="Tangrot J."/>
            <person name="Rosling A."/>
        </authorList>
    </citation>
    <scope>NUCLEOTIDE SEQUENCE</scope>
    <source>
        <strain evidence="1">AU212A</strain>
    </source>
</reference>
<name>A0ACA9MNA6_9GLOM</name>
<dbReference type="EMBL" id="CAJVPM010014586">
    <property type="protein sequence ID" value="CAG8601915.1"/>
    <property type="molecule type" value="Genomic_DNA"/>
</dbReference>
<keyword evidence="2" id="KW-1185">Reference proteome</keyword>
<comment type="caution">
    <text evidence="1">The sequence shown here is derived from an EMBL/GenBank/DDBJ whole genome shotgun (WGS) entry which is preliminary data.</text>
</comment>
<accession>A0ACA9MNA6</accession>
<protein>
    <submittedName>
        <fullName evidence="1">1786_t:CDS:1</fullName>
    </submittedName>
</protein>
<sequence>MSDEKKVLDEEITCIKKLLKEQEEEINIEKQKYYQLLELFDNVKKNVVDAIKEHLSKTLNETLKNFNDDIKKFIIDIKNIDEIVKTKAYYPSDIDLNNKIKEKILEALKDPNLDQDEKNDLLNYSIFNADKWKEENFFKYFTDLDTSITQNAFKD</sequence>
<evidence type="ECO:0000313" key="2">
    <source>
        <dbReference type="Proteomes" id="UP000789860"/>
    </source>
</evidence>
<proteinExistence type="predicted"/>